<evidence type="ECO:0000313" key="8">
    <source>
        <dbReference type="EMBL" id="REF36763.1"/>
    </source>
</evidence>
<feature type="domain" description="Squalene cyclase C-terminal" evidence="6">
    <location>
        <begin position="316"/>
        <end position="628"/>
    </location>
</feature>
<dbReference type="RefSeq" id="WP_115850343.1">
    <property type="nucleotide sequence ID" value="NZ_QTUC01000001.1"/>
</dbReference>
<dbReference type="EMBL" id="QTUC01000001">
    <property type="protein sequence ID" value="REF36763.1"/>
    <property type="molecule type" value="Genomic_DNA"/>
</dbReference>
<dbReference type="PANTHER" id="PTHR11764">
    <property type="entry name" value="TERPENE CYCLASE/MUTASE FAMILY MEMBER"/>
    <property type="match status" value="1"/>
</dbReference>
<dbReference type="InterPro" id="IPR006400">
    <property type="entry name" value="Hopene-cyclase"/>
</dbReference>
<dbReference type="UniPathway" id="UPA00337"/>
<keyword evidence="9" id="KW-1185">Reference proteome</keyword>
<dbReference type="Pfam" id="PF13249">
    <property type="entry name" value="SQHop_cyclase_N"/>
    <property type="match status" value="1"/>
</dbReference>
<dbReference type="AlphaFoldDB" id="A0A3D9V7T2"/>
<organism evidence="8 9">
    <name type="scientific">Thermasporomyces composti</name>
    <dbReference type="NCBI Taxonomy" id="696763"/>
    <lineage>
        <taxon>Bacteria</taxon>
        <taxon>Bacillati</taxon>
        <taxon>Actinomycetota</taxon>
        <taxon>Actinomycetes</taxon>
        <taxon>Propionibacteriales</taxon>
        <taxon>Nocardioidaceae</taxon>
        <taxon>Thermasporomyces</taxon>
    </lineage>
</organism>
<keyword evidence="3" id="KW-0677">Repeat</keyword>
<dbReference type="SFLD" id="SFLDG01016">
    <property type="entry name" value="Prenyltransferase_Like_2"/>
    <property type="match status" value="1"/>
</dbReference>
<dbReference type="GO" id="GO:0016866">
    <property type="term" value="F:intramolecular transferase activity"/>
    <property type="evidence" value="ECO:0007669"/>
    <property type="project" value="InterPro"/>
</dbReference>
<evidence type="ECO:0000313" key="9">
    <source>
        <dbReference type="Proteomes" id="UP000256485"/>
    </source>
</evidence>
<evidence type="ECO:0000259" key="7">
    <source>
        <dbReference type="Pfam" id="PF13249"/>
    </source>
</evidence>
<protein>
    <submittedName>
        <fullName evidence="8">Squalene-hopene/tetraprenyl-beta-curcumene cyclase</fullName>
    </submittedName>
</protein>
<dbReference type="GO" id="GO:0016104">
    <property type="term" value="P:triterpenoid biosynthetic process"/>
    <property type="evidence" value="ECO:0007669"/>
    <property type="project" value="InterPro"/>
</dbReference>
<dbReference type="OrthoDB" id="9758578at2"/>
<proteinExistence type="inferred from homology"/>
<comment type="caution">
    <text evidence="8">The sequence shown here is derived from an EMBL/GenBank/DDBJ whole genome shotgun (WGS) entry which is preliminary data.</text>
</comment>
<name>A0A3D9V7T2_THECX</name>
<dbReference type="InterPro" id="IPR008930">
    <property type="entry name" value="Terpenoid_cyclase/PrenylTrfase"/>
</dbReference>
<evidence type="ECO:0000256" key="2">
    <source>
        <dbReference type="ARBA" id="ARBA00009755"/>
    </source>
</evidence>
<accession>A0A3D9V7T2</accession>
<dbReference type="Proteomes" id="UP000256485">
    <property type="component" value="Unassembled WGS sequence"/>
</dbReference>
<dbReference type="Gene3D" id="1.50.10.20">
    <property type="match status" value="2"/>
</dbReference>
<dbReference type="PANTHER" id="PTHR11764:SF20">
    <property type="entry name" value="LANOSTEROL SYNTHASE"/>
    <property type="match status" value="1"/>
</dbReference>
<dbReference type="GO" id="GO:0005811">
    <property type="term" value="C:lipid droplet"/>
    <property type="evidence" value="ECO:0007669"/>
    <property type="project" value="InterPro"/>
</dbReference>
<dbReference type="InterPro" id="IPR032697">
    <property type="entry name" value="SQ_cyclase_N"/>
</dbReference>
<gene>
    <name evidence="8" type="ORF">DFJ64_2192</name>
</gene>
<dbReference type="SUPFAM" id="SSF48239">
    <property type="entry name" value="Terpenoid cyclases/Protein prenyltransferases"/>
    <property type="match status" value="2"/>
</dbReference>
<evidence type="ECO:0000256" key="4">
    <source>
        <dbReference type="ARBA" id="ARBA00023235"/>
    </source>
</evidence>
<sequence length="672" mass="75576">MTTTDDLTAWSDRRERAHDALDRAVRHLLDQQHPEGWWKGALDTNVTMDAEDLLMRQFLGIRTPEQTEQTARWIRSQQRADGSWATYWLGPGDLSTTAEAYIALKLAGDDPDAPHMRLAREFVLANGGLEATRVFTRLWLALFGEWSWDDVPALPPELIFLPSWAPFNVYDWACWARQTIVPLTILGALRPRRNLGVSTAELRLGRAPRRPVRPVSWRAAFQALDRILHGYERHAFGPLRRQALRRCAEWIIARQERDGSWGGIQPPWVYSLMALHALGYPLDHPVLATGLRGWERFTLYEDTPEGRTRRIEACQSPVWDTALSVIALGDAGVPSDAPEMVRARNWLLGEEVRVRGDYAVRRPNAPAGGWAFEFDNDGYPDTDDTAEVVLALRRTAAAPEVDDAVGRALAWLRAMQSRCGGWGAFDADNTRELAYELPFCDFGAVIDPPSADVTAHIVEMFANEGLAKEHCVRRAVQWLLDQQESDGSWFGRWGANHIYGTGAVVPALVAAGLPRHHRAIQAAVRWLKDHQNDDGGWGEDLRSYDDPRWRGVGASTPSQTAWALLALHAAGEGDSEEVWRGISWLVETQREDGSWDEPQFTGTGFPGDFYIKYHMYRLVFPISALGRVLGRFSWGGAQVGDRRVTTVVKDPSRKDVRHQATTDRRRGPHEPA</sequence>
<dbReference type="NCBIfam" id="TIGR01507">
    <property type="entry name" value="hopene_cyclase"/>
    <property type="match status" value="1"/>
</dbReference>
<keyword evidence="4" id="KW-0413">Isomerase</keyword>
<dbReference type="NCBIfam" id="TIGR01787">
    <property type="entry name" value="squalene_cyclas"/>
    <property type="match status" value="1"/>
</dbReference>
<dbReference type="CDD" id="cd02892">
    <property type="entry name" value="SQCY_1"/>
    <property type="match status" value="1"/>
</dbReference>
<comment type="similarity">
    <text evidence="2">Belongs to the terpene cyclase/mutase family.</text>
</comment>
<dbReference type="InterPro" id="IPR018333">
    <property type="entry name" value="Squalene_cyclase"/>
</dbReference>
<reference evidence="8 9" key="1">
    <citation type="submission" date="2018-08" db="EMBL/GenBank/DDBJ databases">
        <title>Sequencing the genomes of 1000 actinobacteria strains.</title>
        <authorList>
            <person name="Klenk H.-P."/>
        </authorList>
    </citation>
    <scope>NUCLEOTIDE SEQUENCE [LARGE SCALE GENOMIC DNA]</scope>
    <source>
        <strain evidence="8 9">DSM 22891</strain>
    </source>
</reference>
<feature type="region of interest" description="Disordered" evidence="5">
    <location>
        <begin position="647"/>
        <end position="672"/>
    </location>
</feature>
<evidence type="ECO:0000256" key="3">
    <source>
        <dbReference type="ARBA" id="ARBA00022737"/>
    </source>
</evidence>
<comment type="pathway">
    <text evidence="1">Secondary metabolite biosynthesis; hopanoid biosynthesis.</text>
</comment>
<dbReference type="Pfam" id="PF13243">
    <property type="entry name" value="SQHop_cyclase_C"/>
    <property type="match status" value="1"/>
</dbReference>
<evidence type="ECO:0000256" key="1">
    <source>
        <dbReference type="ARBA" id="ARBA00004999"/>
    </source>
</evidence>
<dbReference type="InterPro" id="IPR032696">
    <property type="entry name" value="SQ_cyclase_C"/>
</dbReference>
<evidence type="ECO:0000256" key="5">
    <source>
        <dbReference type="SAM" id="MobiDB-lite"/>
    </source>
</evidence>
<evidence type="ECO:0000259" key="6">
    <source>
        <dbReference type="Pfam" id="PF13243"/>
    </source>
</evidence>
<feature type="domain" description="Squalene cyclase N-terminal" evidence="7">
    <location>
        <begin position="22"/>
        <end position="302"/>
    </location>
</feature>